<dbReference type="GO" id="GO:0006816">
    <property type="term" value="P:calcium ion transport"/>
    <property type="evidence" value="ECO:0007669"/>
    <property type="project" value="UniProtKB-KW"/>
</dbReference>
<dbReference type="Proteomes" id="UP000314982">
    <property type="component" value="Unassembled WGS sequence"/>
</dbReference>
<keyword evidence="3" id="KW-0999">Mitochondrion inner membrane</keyword>
<keyword evidence="10" id="KW-1185">Reference proteome</keyword>
<evidence type="ECO:0000256" key="4">
    <source>
        <dbReference type="ARBA" id="ARBA00022989"/>
    </source>
</evidence>
<dbReference type="GO" id="GO:0046872">
    <property type="term" value="F:metal ion binding"/>
    <property type="evidence" value="ECO:0007669"/>
    <property type="project" value="UniProtKB-KW"/>
</dbReference>
<dbReference type="AlphaFoldDB" id="A0A4W5LHU2"/>
<dbReference type="GO" id="GO:0005743">
    <property type="term" value="C:mitochondrial inner membrane"/>
    <property type="evidence" value="ECO:0007669"/>
    <property type="project" value="UniProtKB-SubCell"/>
</dbReference>
<reference evidence="9" key="2">
    <citation type="submission" date="2025-08" db="UniProtKB">
        <authorList>
            <consortium name="Ensembl"/>
        </authorList>
    </citation>
    <scope>IDENTIFICATION</scope>
</reference>
<evidence type="ECO:0000313" key="10">
    <source>
        <dbReference type="Proteomes" id="UP000314982"/>
    </source>
</evidence>
<accession>A0A4W5LHU2</accession>
<dbReference type="GO" id="GO:0043022">
    <property type="term" value="F:ribosome binding"/>
    <property type="evidence" value="ECO:0007669"/>
    <property type="project" value="InterPro"/>
</dbReference>
<organism evidence="9 10">
    <name type="scientific">Hucho hucho</name>
    <name type="common">huchen</name>
    <dbReference type="NCBI Taxonomy" id="62062"/>
    <lineage>
        <taxon>Eukaryota</taxon>
        <taxon>Metazoa</taxon>
        <taxon>Chordata</taxon>
        <taxon>Craniata</taxon>
        <taxon>Vertebrata</taxon>
        <taxon>Euteleostomi</taxon>
        <taxon>Actinopterygii</taxon>
        <taxon>Neopterygii</taxon>
        <taxon>Teleostei</taxon>
        <taxon>Protacanthopterygii</taxon>
        <taxon>Salmoniformes</taxon>
        <taxon>Salmonidae</taxon>
        <taxon>Salmoninae</taxon>
        <taxon>Hucho</taxon>
    </lineage>
</organism>
<dbReference type="GeneTree" id="ENSGT00940000174318"/>
<evidence type="ECO:0000256" key="5">
    <source>
        <dbReference type="ARBA" id="ARBA00023128"/>
    </source>
</evidence>
<protein>
    <recommendedName>
        <fullName evidence="8">Letm1 RBD domain-containing protein</fullName>
    </recommendedName>
</protein>
<sequence>MKLRAIRADDKLIAEEGVDTLSVNELQAACRVRGMRALGVTEERLREQLQQVIHHLYNITLLYIYINISVS</sequence>
<reference evidence="9" key="3">
    <citation type="submission" date="2025-09" db="UniProtKB">
        <authorList>
            <consortium name="Ensembl"/>
        </authorList>
    </citation>
    <scope>IDENTIFICATION</scope>
</reference>
<reference evidence="10" key="1">
    <citation type="submission" date="2018-06" db="EMBL/GenBank/DDBJ databases">
        <title>Genome assembly of Danube salmon.</title>
        <authorList>
            <person name="Macqueen D.J."/>
            <person name="Gundappa M.K."/>
        </authorList>
    </citation>
    <scope>NUCLEOTIDE SEQUENCE [LARGE SCALE GENOMIC DNA]</scope>
</reference>
<proteinExistence type="predicted"/>
<keyword evidence="4" id="KW-1133">Transmembrane helix</keyword>
<keyword evidence="6" id="KW-0472">Membrane</keyword>
<evidence type="ECO:0000313" key="9">
    <source>
        <dbReference type="Ensembl" id="ENSHHUP00000025362.1"/>
    </source>
</evidence>
<dbReference type="PANTHER" id="PTHR14009">
    <property type="entry name" value="LEUCINE ZIPPER-EF-HAND CONTAINING TRANSMEMBRANE PROTEIN"/>
    <property type="match status" value="1"/>
</dbReference>
<dbReference type="PANTHER" id="PTHR14009:SF8">
    <property type="entry name" value="MITOCHONDRIAL PROTON_CALCIUM EXCHANGER PROTEIN"/>
    <property type="match status" value="1"/>
</dbReference>
<evidence type="ECO:0000256" key="7">
    <source>
        <dbReference type="PROSITE-ProRule" id="PRU01094"/>
    </source>
</evidence>
<dbReference type="PROSITE" id="PS51758">
    <property type="entry name" value="LETM1_RBD"/>
    <property type="match status" value="1"/>
</dbReference>
<comment type="subcellular location">
    <subcellularLocation>
        <location evidence="1">Mitochondrion inner membrane</location>
        <topology evidence="1">Single-pass membrane protein</topology>
    </subcellularLocation>
</comment>
<feature type="domain" description="Letm1 RBD" evidence="8">
    <location>
        <begin position="1"/>
        <end position="71"/>
    </location>
</feature>
<evidence type="ECO:0000256" key="3">
    <source>
        <dbReference type="ARBA" id="ARBA00022792"/>
    </source>
</evidence>
<name>A0A4W5LHU2_9TELE</name>
<dbReference type="Pfam" id="PF07766">
    <property type="entry name" value="LETM1_RBD"/>
    <property type="match status" value="1"/>
</dbReference>
<keyword evidence="5 7" id="KW-0496">Mitochondrion</keyword>
<dbReference type="Ensembl" id="ENSHHUT00000026357.1">
    <property type="protein sequence ID" value="ENSHHUP00000025362.1"/>
    <property type="gene ID" value="ENSHHUG00000015995.1"/>
</dbReference>
<dbReference type="InterPro" id="IPR044202">
    <property type="entry name" value="LETM1/MDM38-like"/>
</dbReference>
<dbReference type="GO" id="GO:0030003">
    <property type="term" value="P:intracellular monoatomic cation homeostasis"/>
    <property type="evidence" value="ECO:0007669"/>
    <property type="project" value="TreeGrafter"/>
</dbReference>
<dbReference type="InterPro" id="IPR033122">
    <property type="entry name" value="LETM1-like_RBD"/>
</dbReference>
<evidence type="ECO:0000256" key="6">
    <source>
        <dbReference type="ARBA" id="ARBA00023136"/>
    </source>
</evidence>
<evidence type="ECO:0000256" key="1">
    <source>
        <dbReference type="ARBA" id="ARBA00004434"/>
    </source>
</evidence>
<keyword evidence="2" id="KW-0812">Transmembrane</keyword>
<dbReference type="STRING" id="62062.ENSHHUP00000025362"/>
<evidence type="ECO:0000256" key="2">
    <source>
        <dbReference type="ARBA" id="ARBA00022692"/>
    </source>
</evidence>
<evidence type="ECO:0000259" key="8">
    <source>
        <dbReference type="PROSITE" id="PS51758"/>
    </source>
</evidence>